<dbReference type="EMBL" id="AAWS01000004">
    <property type="protein sequence ID" value="EAY30952.1"/>
    <property type="molecule type" value="Genomic_DNA"/>
</dbReference>
<reference evidence="1 2" key="1">
    <citation type="submission" date="2007-01" db="EMBL/GenBank/DDBJ databases">
        <authorList>
            <person name="Haygood M."/>
            <person name="Podell S."/>
            <person name="Anderson C."/>
            <person name="Hopkinson B."/>
            <person name="Roe K."/>
            <person name="Barbeau K."/>
            <person name="Gaasterland T."/>
            <person name="Ferriera S."/>
            <person name="Johnson J."/>
            <person name="Kravitz S."/>
            <person name="Beeson K."/>
            <person name="Sutton G."/>
            <person name="Rogers Y.-H."/>
            <person name="Friedman R."/>
            <person name="Frazier M."/>
            <person name="Venter J.C."/>
        </authorList>
    </citation>
    <scope>NUCLEOTIDE SEQUENCE [LARGE SCALE GENOMIC DNA]</scope>
    <source>
        <strain evidence="1 2">ATCC 23134</strain>
    </source>
</reference>
<accession>A1ZEK0</accession>
<comment type="caution">
    <text evidence="1">The sequence shown here is derived from an EMBL/GenBank/DDBJ whole genome shotgun (WGS) entry which is preliminary data.</text>
</comment>
<dbReference type="Proteomes" id="UP000004095">
    <property type="component" value="Unassembled WGS sequence"/>
</dbReference>
<name>A1ZEK0_MICM2</name>
<keyword evidence="2" id="KW-1185">Reference proteome</keyword>
<organism evidence="1 2">
    <name type="scientific">Microscilla marina ATCC 23134</name>
    <dbReference type="NCBI Taxonomy" id="313606"/>
    <lineage>
        <taxon>Bacteria</taxon>
        <taxon>Pseudomonadati</taxon>
        <taxon>Bacteroidota</taxon>
        <taxon>Cytophagia</taxon>
        <taxon>Cytophagales</taxon>
        <taxon>Microscillaceae</taxon>
        <taxon>Microscilla</taxon>
    </lineage>
</organism>
<proteinExistence type="predicted"/>
<sequence length="43" mass="5020">MYQRGLKETNAFPTRRECILYNLTALLKDVKPGRLILKKAIDK</sequence>
<dbReference type="AlphaFoldDB" id="A1ZEK0"/>
<protein>
    <submittedName>
        <fullName evidence="1">Uncharacterized protein</fullName>
    </submittedName>
</protein>
<evidence type="ECO:0000313" key="1">
    <source>
        <dbReference type="EMBL" id="EAY30952.1"/>
    </source>
</evidence>
<gene>
    <name evidence="1" type="ORF">M23134_07359</name>
</gene>
<evidence type="ECO:0000313" key="2">
    <source>
        <dbReference type="Proteomes" id="UP000004095"/>
    </source>
</evidence>